<dbReference type="SMART" id="SM00047">
    <property type="entry name" value="LYZ2"/>
    <property type="match status" value="1"/>
</dbReference>
<dbReference type="SMART" id="SM00257">
    <property type="entry name" value="LysM"/>
    <property type="match status" value="2"/>
</dbReference>
<sequence>MKYKKNTHHNIFIISLLMLTLLPIQKAQAQMRWNQAYQNYIDQYKELAIRQMQKYHIPASITLAQGLFESGAGLGKLAKNFNNHFGIKCHNWTGNKTYHDDDEQNECFRAYDDPKESYEDHSIFLRNNQRYASLFTLNQNDYKAWAYGLKRCGYATNPAYPQKLIQIIELYHLNELDKGSKDKFIEQHSGFDVAQDRLHPIKMFNKNYYLLAREGDTFKSIGKEVDISWRKLARYNERDKKDVLHEGDIIFLKKKRSKAPKTFKNVPHVVKPGESMYLISQRYGIKLKSLYKMNNLSPTYQIYPGAKLKVR</sequence>
<gene>
    <name evidence="7" type="ORF">PBR_2078</name>
</gene>
<keyword evidence="3" id="KW-0378">Hydrolase</keyword>
<feature type="signal peptide" evidence="5">
    <location>
        <begin position="1"/>
        <end position="29"/>
    </location>
</feature>
<keyword evidence="8" id="KW-1185">Reference proteome</keyword>
<proteinExistence type="predicted"/>
<dbReference type="PROSITE" id="PS51782">
    <property type="entry name" value="LYSM"/>
    <property type="match status" value="1"/>
</dbReference>
<protein>
    <recommendedName>
        <fullName evidence="4">Peptidoglycan hydrolase</fullName>
    </recommendedName>
</protein>
<accession>D8DY42</accession>
<dbReference type="OrthoDB" id="977752at2"/>
<keyword evidence="2" id="KW-0081">Bacteriolytic enzyme</keyword>
<dbReference type="InterPro" id="IPR002901">
    <property type="entry name" value="MGlyc_endo_b_GlcNAc-like_dom"/>
</dbReference>
<evidence type="ECO:0000313" key="7">
    <source>
        <dbReference type="EMBL" id="EFI71594.1"/>
    </source>
</evidence>
<dbReference type="Gene3D" id="1.10.530.10">
    <property type="match status" value="1"/>
</dbReference>
<comment type="caution">
    <text evidence="7">The sequence shown here is derived from an EMBL/GenBank/DDBJ whole genome shotgun (WGS) entry which is preliminary data.</text>
</comment>
<dbReference type="RefSeq" id="WP_006282937.1">
    <property type="nucleotide sequence ID" value="NZ_ADWO01000068.1"/>
</dbReference>
<dbReference type="Pfam" id="PF01476">
    <property type="entry name" value="LysM"/>
    <property type="match status" value="2"/>
</dbReference>
<feature type="domain" description="LysM" evidence="6">
    <location>
        <begin position="266"/>
        <end position="310"/>
    </location>
</feature>
<dbReference type="AlphaFoldDB" id="D8DY42"/>
<dbReference type="Proteomes" id="UP000004524">
    <property type="component" value="Unassembled WGS sequence"/>
</dbReference>
<dbReference type="Pfam" id="PF01832">
    <property type="entry name" value="Glucosaminidase"/>
    <property type="match status" value="1"/>
</dbReference>
<organism evidence="7 8">
    <name type="scientific">Segatella baroniae B14</name>
    <dbReference type="NCBI Taxonomy" id="752555"/>
    <lineage>
        <taxon>Bacteria</taxon>
        <taxon>Pseudomonadati</taxon>
        <taxon>Bacteroidota</taxon>
        <taxon>Bacteroidia</taxon>
        <taxon>Bacteroidales</taxon>
        <taxon>Prevotellaceae</taxon>
        <taxon>Segatella</taxon>
    </lineage>
</organism>
<dbReference type="GO" id="GO:0031640">
    <property type="term" value="P:killing of cells of another organism"/>
    <property type="evidence" value="ECO:0007669"/>
    <property type="project" value="UniProtKB-KW"/>
</dbReference>
<evidence type="ECO:0000256" key="5">
    <source>
        <dbReference type="SAM" id="SignalP"/>
    </source>
</evidence>
<name>D8DY42_9BACT</name>
<keyword evidence="5" id="KW-0732">Signal</keyword>
<dbReference type="STRING" id="77095.SAMN05216455_104102"/>
<dbReference type="EMBL" id="ADWO01000068">
    <property type="protein sequence ID" value="EFI71594.1"/>
    <property type="molecule type" value="Genomic_DNA"/>
</dbReference>
<evidence type="ECO:0000256" key="2">
    <source>
        <dbReference type="ARBA" id="ARBA00022638"/>
    </source>
</evidence>
<dbReference type="Gene3D" id="3.10.350.10">
    <property type="entry name" value="LysM domain"/>
    <property type="match status" value="2"/>
</dbReference>
<dbReference type="InterPro" id="IPR018392">
    <property type="entry name" value="LysM"/>
</dbReference>
<evidence type="ECO:0000259" key="6">
    <source>
        <dbReference type="PROSITE" id="PS51782"/>
    </source>
</evidence>
<dbReference type="GO" id="GO:0042742">
    <property type="term" value="P:defense response to bacterium"/>
    <property type="evidence" value="ECO:0007669"/>
    <property type="project" value="UniProtKB-KW"/>
</dbReference>
<keyword evidence="1" id="KW-0929">Antimicrobial</keyword>
<dbReference type="PANTHER" id="PTHR33308">
    <property type="entry name" value="PEPTIDOGLYCAN HYDROLASE FLGJ"/>
    <property type="match status" value="1"/>
</dbReference>
<evidence type="ECO:0000256" key="1">
    <source>
        <dbReference type="ARBA" id="ARBA00022529"/>
    </source>
</evidence>
<dbReference type="InterPro" id="IPR036779">
    <property type="entry name" value="LysM_dom_sf"/>
</dbReference>
<reference evidence="7 8" key="1">
    <citation type="journal article" date="2010" name="Microb. Ecol.">
        <title>Comparative genome analysis of Prevotella ruminicola and Prevotella bryantii: insights into their environmental niche.</title>
        <authorList>
            <consortium name="North American Consortium for Rumen Bacteria"/>
            <person name="Purushe J."/>
            <person name="Fouts D.E."/>
            <person name="Morrison M."/>
            <person name="White B.A."/>
            <person name="Mackie R.I."/>
            <person name="Coutinho P.M."/>
            <person name="Henrissat B."/>
            <person name="Nelson K.E."/>
        </authorList>
    </citation>
    <scope>NUCLEOTIDE SEQUENCE [LARGE SCALE GENOMIC DNA]</scope>
    <source>
        <strain evidence="7 8">B14</strain>
    </source>
</reference>
<evidence type="ECO:0000256" key="4">
    <source>
        <dbReference type="ARBA" id="ARBA00032108"/>
    </source>
</evidence>
<dbReference type="CDD" id="cd00118">
    <property type="entry name" value="LysM"/>
    <property type="match status" value="1"/>
</dbReference>
<evidence type="ECO:0000256" key="3">
    <source>
        <dbReference type="ARBA" id="ARBA00022801"/>
    </source>
</evidence>
<evidence type="ECO:0000313" key="8">
    <source>
        <dbReference type="Proteomes" id="UP000004524"/>
    </source>
</evidence>
<dbReference type="InterPro" id="IPR051056">
    <property type="entry name" value="Glycosyl_Hydrolase_73"/>
</dbReference>
<dbReference type="GeneID" id="72479717"/>
<dbReference type="SUPFAM" id="SSF54106">
    <property type="entry name" value="LysM domain"/>
    <property type="match status" value="2"/>
</dbReference>
<dbReference type="GO" id="GO:0004040">
    <property type="term" value="F:amidase activity"/>
    <property type="evidence" value="ECO:0007669"/>
    <property type="project" value="InterPro"/>
</dbReference>
<dbReference type="PANTHER" id="PTHR33308:SF9">
    <property type="entry name" value="PEPTIDOGLYCAN HYDROLASE FLGJ"/>
    <property type="match status" value="1"/>
</dbReference>
<feature type="chain" id="PRO_5003113199" description="Peptidoglycan hydrolase" evidence="5">
    <location>
        <begin position="30"/>
        <end position="311"/>
    </location>
</feature>